<dbReference type="Proteomes" id="UP001164539">
    <property type="component" value="Chromosome 2"/>
</dbReference>
<keyword evidence="2" id="KW-1185">Reference proteome</keyword>
<comment type="caution">
    <text evidence="1">The sequence shown here is derived from an EMBL/GenBank/DDBJ whole genome shotgun (WGS) entry which is preliminary data.</text>
</comment>
<evidence type="ECO:0000313" key="2">
    <source>
        <dbReference type="Proteomes" id="UP001164539"/>
    </source>
</evidence>
<evidence type="ECO:0000313" key="1">
    <source>
        <dbReference type="EMBL" id="KAJ4726367.1"/>
    </source>
</evidence>
<keyword evidence="1" id="KW-0472">Membrane</keyword>
<dbReference type="EMBL" id="CM051395">
    <property type="protein sequence ID" value="KAJ4726367.1"/>
    <property type="molecule type" value="Genomic_DNA"/>
</dbReference>
<proteinExistence type="predicted"/>
<keyword evidence="1" id="KW-0812">Transmembrane</keyword>
<protein>
    <submittedName>
        <fullName evidence="1">Transmembrane protein</fullName>
    </submittedName>
</protein>
<gene>
    <name evidence="1" type="ORF">OWV82_005092</name>
</gene>
<reference evidence="1 2" key="1">
    <citation type="journal article" date="2023" name="Science">
        <title>Complex scaffold remodeling in plant triterpene biosynthesis.</title>
        <authorList>
            <person name="De La Pena R."/>
            <person name="Hodgson H."/>
            <person name="Liu J.C."/>
            <person name="Stephenson M.J."/>
            <person name="Martin A.C."/>
            <person name="Owen C."/>
            <person name="Harkess A."/>
            <person name="Leebens-Mack J."/>
            <person name="Jimenez L.E."/>
            <person name="Osbourn A."/>
            <person name="Sattely E.S."/>
        </authorList>
    </citation>
    <scope>NUCLEOTIDE SEQUENCE [LARGE SCALE GENOMIC DNA]</scope>
    <source>
        <strain evidence="2">cv. JPN11</strain>
        <tissue evidence="1">Leaf</tissue>
    </source>
</reference>
<organism evidence="1 2">
    <name type="scientific">Melia azedarach</name>
    <name type="common">Chinaberry tree</name>
    <dbReference type="NCBI Taxonomy" id="155640"/>
    <lineage>
        <taxon>Eukaryota</taxon>
        <taxon>Viridiplantae</taxon>
        <taxon>Streptophyta</taxon>
        <taxon>Embryophyta</taxon>
        <taxon>Tracheophyta</taxon>
        <taxon>Spermatophyta</taxon>
        <taxon>Magnoliopsida</taxon>
        <taxon>eudicotyledons</taxon>
        <taxon>Gunneridae</taxon>
        <taxon>Pentapetalae</taxon>
        <taxon>rosids</taxon>
        <taxon>malvids</taxon>
        <taxon>Sapindales</taxon>
        <taxon>Meliaceae</taxon>
        <taxon>Melia</taxon>
    </lineage>
</organism>
<name>A0ACC1YRL0_MELAZ</name>
<accession>A0ACC1YRL0</accession>
<sequence>MARCKPCAFLLGLPFALLSLILSLIGGILWFFWGIVSCMCPCCVCCAGIANFAMFLIKLPVKITHWFIKQIPC</sequence>